<dbReference type="RefSeq" id="WP_103237636.1">
    <property type="nucleotide sequence ID" value="NZ_JANJZD010000016.1"/>
</dbReference>
<dbReference type="OrthoDB" id="9815339at2"/>
<organism evidence="1 2">
    <name type="scientific">Acetatifactor muris</name>
    <dbReference type="NCBI Taxonomy" id="879566"/>
    <lineage>
        <taxon>Bacteria</taxon>
        <taxon>Bacillati</taxon>
        <taxon>Bacillota</taxon>
        <taxon>Clostridia</taxon>
        <taxon>Lachnospirales</taxon>
        <taxon>Lachnospiraceae</taxon>
        <taxon>Acetatifactor</taxon>
    </lineage>
</organism>
<dbReference type="InterPro" id="IPR007739">
    <property type="entry name" value="RgpF"/>
</dbReference>
<sequence length="372" mass="44421">MKRLGIIVLFDSSGNVDNYIKVLLSSLQSELHEILIVINGYMDNNSLKILYNYTDMVFCRENIGFDAGAYKDVFLHFFGRDRYEMYDEIILMNDTIFGPLSSLKMLFERFEAENVDFWGLTKHPEKVCNNGKVIESHIQAYFLVIRKTLFTDSLFETFWRELDYPQSYEMAVRNFEIKFTVFFTEKGFQGNSLMELYQGLLWEKENPYLLHSYELIKELKVPFFKKKCLQFQNEGYINALKTLEYIEKEDKYDTSLIWDNIYRLCREKKYLSVLDYADLDKFYAVHNRIFIYGNGKYGQKMEKYFRYRNWTFECFLSSEITDTFVNCCKYSEIDFNSDDGVILALGKAAFAEVYPVVRERMDDTQMFILRYE</sequence>
<dbReference type="Pfam" id="PF05045">
    <property type="entry name" value="RgpF"/>
    <property type="match status" value="1"/>
</dbReference>
<evidence type="ECO:0000313" key="1">
    <source>
        <dbReference type="EMBL" id="SOY27516.1"/>
    </source>
</evidence>
<keyword evidence="2" id="KW-1185">Reference proteome</keyword>
<dbReference type="EMBL" id="OFSM01000001">
    <property type="protein sequence ID" value="SOY27516.1"/>
    <property type="molecule type" value="Genomic_DNA"/>
</dbReference>
<name>A0A2K4ZAM5_9FIRM</name>
<dbReference type="Proteomes" id="UP000236311">
    <property type="component" value="Unassembled WGS sequence"/>
</dbReference>
<gene>
    <name evidence="1" type="ORF">AMURIS_00220</name>
</gene>
<dbReference type="AlphaFoldDB" id="A0A2K4ZAM5"/>
<proteinExistence type="predicted"/>
<reference evidence="1 2" key="1">
    <citation type="submission" date="2018-01" db="EMBL/GenBank/DDBJ databases">
        <authorList>
            <person name="Gaut B.S."/>
            <person name="Morton B.R."/>
            <person name="Clegg M.T."/>
            <person name="Duvall M.R."/>
        </authorList>
    </citation>
    <scope>NUCLEOTIDE SEQUENCE [LARGE SCALE GENOMIC DNA]</scope>
    <source>
        <strain evidence="1">GP69</strain>
    </source>
</reference>
<protein>
    <submittedName>
        <fullName evidence="1">Rhamnan synthesis protein F</fullName>
    </submittedName>
</protein>
<evidence type="ECO:0000313" key="2">
    <source>
        <dbReference type="Proteomes" id="UP000236311"/>
    </source>
</evidence>
<accession>A0A2K4ZAM5</accession>